<name>A0A6A6IWG6_9PLEO</name>
<proteinExistence type="predicted"/>
<sequence>MATVIIGQYSYAFVQSGGYDYASSGGVTYYYRQTGTTQWLEYTQAQSGGTTTQTQSGYTTTQASSSSGGTVPAQYSNRLVSNVYEGQMGGINIRWGPVAIQRLQDNTSAKGISLYTMKALCEHFVYLMARRLVNQGINISTATIK</sequence>
<dbReference type="EMBL" id="ML987190">
    <property type="protein sequence ID" value="KAF2254417.1"/>
    <property type="molecule type" value="Genomic_DNA"/>
</dbReference>
<protein>
    <submittedName>
        <fullName evidence="2">Uncharacterized protein</fullName>
    </submittedName>
</protein>
<keyword evidence="3" id="KW-1185">Reference proteome</keyword>
<dbReference type="AlphaFoldDB" id="A0A6A6IWG6"/>
<accession>A0A6A6IWG6</accession>
<dbReference type="Proteomes" id="UP000800094">
    <property type="component" value="Unassembled WGS sequence"/>
</dbReference>
<organism evidence="2 3">
    <name type="scientific">Trematosphaeria pertusa</name>
    <dbReference type="NCBI Taxonomy" id="390896"/>
    <lineage>
        <taxon>Eukaryota</taxon>
        <taxon>Fungi</taxon>
        <taxon>Dikarya</taxon>
        <taxon>Ascomycota</taxon>
        <taxon>Pezizomycotina</taxon>
        <taxon>Dothideomycetes</taxon>
        <taxon>Pleosporomycetidae</taxon>
        <taxon>Pleosporales</taxon>
        <taxon>Massarineae</taxon>
        <taxon>Trematosphaeriaceae</taxon>
        <taxon>Trematosphaeria</taxon>
    </lineage>
</organism>
<feature type="compositionally biased region" description="Low complexity" evidence="1">
    <location>
        <begin position="48"/>
        <end position="70"/>
    </location>
</feature>
<evidence type="ECO:0000313" key="3">
    <source>
        <dbReference type="Proteomes" id="UP000800094"/>
    </source>
</evidence>
<feature type="region of interest" description="Disordered" evidence="1">
    <location>
        <begin position="48"/>
        <end position="71"/>
    </location>
</feature>
<gene>
    <name evidence="2" type="ORF">BU26DRAFT_514332</name>
</gene>
<dbReference type="GeneID" id="54581140"/>
<dbReference type="OrthoDB" id="4736055at2759"/>
<reference evidence="2" key="1">
    <citation type="journal article" date="2020" name="Stud. Mycol.">
        <title>101 Dothideomycetes genomes: a test case for predicting lifestyles and emergence of pathogens.</title>
        <authorList>
            <person name="Haridas S."/>
            <person name="Albert R."/>
            <person name="Binder M."/>
            <person name="Bloem J."/>
            <person name="Labutti K."/>
            <person name="Salamov A."/>
            <person name="Andreopoulos B."/>
            <person name="Baker S."/>
            <person name="Barry K."/>
            <person name="Bills G."/>
            <person name="Bluhm B."/>
            <person name="Cannon C."/>
            <person name="Castanera R."/>
            <person name="Culley D."/>
            <person name="Daum C."/>
            <person name="Ezra D."/>
            <person name="Gonzalez J."/>
            <person name="Henrissat B."/>
            <person name="Kuo A."/>
            <person name="Liang C."/>
            <person name="Lipzen A."/>
            <person name="Lutzoni F."/>
            <person name="Magnuson J."/>
            <person name="Mondo S."/>
            <person name="Nolan M."/>
            <person name="Ohm R."/>
            <person name="Pangilinan J."/>
            <person name="Park H.-J."/>
            <person name="Ramirez L."/>
            <person name="Alfaro M."/>
            <person name="Sun H."/>
            <person name="Tritt A."/>
            <person name="Yoshinaga Y."/>
            <person name="Zwiers L.-H."/>
            <person name="Turgeon B."/>
            <person name="Goodwin S."/>
            <person name="Spatafora J."/>
            <person name="Crous P."/>
            <person name="Grigoriev I."/>
        </authorList>
    </citation>
    <scope>NUCLEOTIDE SEQUENCE</scope>
    <source>
        <strain evidence="2">CBS 122368</strain>
    </source>
</reference>
<dbReference type="RefSeq" id="XP_033689421.1">
    <property type="nucleotide sequence ID" value="XM_033827810.1"/>
</dbReference>
<evidence type="ECO:0000256" key="1">
    <source>
        <dbReference type="SAM" id="MobiDB-lite"/>
    </source>
</evidence>
<evidence type="ECO:0000313" key="2">
    <source>
        <dbReference type="EMBL" id="KAF2254417.1"/>
    </source>
</evidence>